<dbReference type="Pfam" id="PF00797">
    <property type="entry name" value="Acetyltransf_2"/>
    <property type="match status" value="1"/>
</dbReference>
<evidence type="ECO:0000313" key="3">
    <source>
        <dbReference type="Proteomes" id="UP001310890"/>
    </source>
</evidence>
<dbReference type="EMBL" id="JAVRRL010000057">
    <property type="protein sequence ID" value="KAK5109862.1"/>
    <property type="molecule type" value="Genomic_DNA"/>
</dbReference>
<name>A0AAN7TC03_9PEZI</name>
<evidence type="ECO:0000256" key="1">
    <source>
        <dbReference type="ARBA" id="ARBA00006547"/>
    </source>
</evidence>
<protein>
    <recommendedName>
        <fullName evidence="4">Arylamine N-acetyltransferase</fullName>
    </recommendedName>
</protein>
<sequence>MSYQRPRYTPEQLHQVYNRIRLPSRYRYEPGEFSTEVIRHRDGHQFLAALVRCTLAHVPFENLALHYSPHHQISIHPSELFQKIVAQGRGRGGYCIENNVFLGTVLRSLGFQVMTVGARLNSQNDDTEAESGRGTFGGWSHIVNLVAIRGEVFVADVGFGSGGPTRPVALKDGATEMAIPPTQHVRLRRDAIPENEYSNNKLWVMDRRDHDDQPWTPIYAFEDDVCFLPQDFEVMNFFTSTHRTSLYTYRIICSRYILDEHDDVTIIGEIVLFENRVTRRLRGKKEVLATFSTESGRLEALEKFMGITLDHAQRAGIIGMVTELGAPDQEAASGYE</sequence>
<evidence type="ECO:0000313" key="2">
    <source>
        <dbReference type="EMBL" id="KAK5109862.1"/>
    </source>
</evidence>
<dbReference type="Proteomes" id="UP001310890">
    <property type="component" value="Unassembled WGS sequence"/>
</dbReference>
<comment type="similarity">
    <text evidence="1">Belongs to the arylamine N-acetyltransferase family.</text>
</comment>
<reference evidence="2" key="1">
    <citation type="submission" date="2023-08" db="EMBL/GenBank/DDBJ databases">
        <title>Black Yeasts Isolated from many extreme environments.</title>
        <authorList>
            <person name="Coleine C."/>
            <person name="Stajich J.E."/>
            <person name="Selbmann L."/>
        </authorList>
    </citation>
    <scope>NUCLEOTIDE SEQUENCE</scope>
    <source>
        <strain evidence="2">CCFEE 5401</strain>
    </source>
</reference>
<organism evidence="2 3">
    <name type="scientific">Meristemomyces frigidus</name>
    <dbReference type="NCBI Taxonomy" id="1508187"/>
    <lineage>
        <taxon>Eukaryota</taxon>
        <taxon>Fungi</taxon>
        <taxon>Dikarya</taxon>
        <taxon>Ascomycota</taxon>
        <taxon>Pezizomycotina</taxon>
        <taxon>Dothideomycetes</taxon>
        <taxon>Dothideomycetidae</taxon>
        <taxon>Mycosphaerellales</taxon>
        <taxon>Teratosphaeriaceae</taxon>
        <taxon>Meristemomyces</taxon>
    </lineage>
</organism>
<dbReference type="Gene3D" id="3.30.2140.20">
    <property type="match status" value="1"/>
</dbReference>
<dbReference type="AlphaFoldDB" id="A0AAN7TC03"/>
<dbReference type="SUPFAM" id="SSF54001">
    <property type="entry name" value="Cysteine proteinases"/>
    <property type="match status" value="1"/>
</dbReference>
<evidence type="ECO:0008006" key="4">
    <source>
        <dbReference type="Google" id="ProtNLM"/>
    </source>
</evidence>
<dbReference type="InterPro" id="IPR001447">
    <property type="entry name" value="Arylamine_N-AcTrfase"/>
</dbReference>
<dbReference type="GO" id="GO:0016407">
    <property type="term" value="F:acetyltransferase activity"/>
    <property type="evidence" value="ECO:0007669"/>
    <property type="project" value="InterPro"/>
</dbReference>
<comment type="caution">
    <text evidence="2">The sequence shown here is derived from an EMBL/GenBank/DDBJ whole genome shotgun (WGS) entry which is preliminary data.</text>
</comment>
<proteinExistence type="inferred from homology"/>
<gene>
    <name evidence="2" type="ORF">LTR62_006469</name>
</gene>
<accession>A0AAN7TC03</accession>
<dbReference type="InterPro" id="IPR053710">
    <property type="entry name" value="Arylamine_NAT_domain_sf"/>
</dbReference>
<dbReference type="PANTHER" id="PTHR11786">
    <property type="entry name" value="N-HYDROXYARYLAMINE O-ACETYLTRANSFERASE"/>
    <property type="match status" value="1"/>
</dbReference>
<dbReference type="PANTHER" id="PTHR11786:SF0">
    <property type="entry name" value="ARYLAMINE N-ACETYLTRANSFERASE 4-RELATED"/>
    <property type="match status" value="1"/>
</dbReference>
<dbReference type="InterPro" id="IPR038765">
    <property type="entry name" value="Papain-like_cys_pep_sf"/>
</dbReference>